<reference evidence="15" key="1">
    <citation type="submission" date="2015-07" db="EMBL/GenBank/DDBJ databases">
        <title>Lactobacillus ginsenosidimutans/EMML 3141/ whole genome sequencing.</title>
        <authorList>
            <person name="Kim M.K."/>
            <person name="Im W.-T."/>
            <person name="Srinivasan S."/>
            <person name="Lee J.-J."/>
        </authorList>
    </citation>
    <scope>NUCLEOTIDE SEQUENCE [LARGE SCALE GENOMIC DNA]</scope>
    <source>
        <strain evidence="15">EMML 3041</strain>
    </source>
</reference>
<evidence type="ECO:0000256" key="1">
    <source>
        <dbReference type="ARBA" id="ARBA00003800"/>
    </source>
</evidence>
<dbReference type="InterPro" id="IPR029753">
    <property type="entry name" value="D-isomer_DH_CS"/>
</dbReference>
<dbReference type="EC" id="1.1.1.95" evidence="5"/>
<evidence type="ECO:0000259" key="13">
    <source>
        <dbReference type="PROSITE" id="PS51671"/>
    </source>
</evidence>
<dbReference type="InterPro" id="IPR006139">
    <property type="entry name" value="D-isomer_2_OHA_DH_cat_dom"/>
</dbReference>
<evidence type="ECO:0000256" key="12">
    <source>
        <dbReference type="RuleBase" id="RU003719"/>
    </source>
</evidence>
<dbReference type="EC" id="1.1.1.399" evidence="4"/>
<evidence type="ECO:0000256" key="10">
    <source>
        <dbReference type="ARBA" id="ARBA00048126"/>
    </source>
</evidence>
<dbReference type="SUPFAM" id="SSF52283">
    <property type="entry name" value="Formate/glycerate dehydrogenase catalytic domain-like"/>
    <property type="match status" value="1"/>
</dbReference>
<dbReference type="PROSITE" id="PS00065">
    <property type="entry name" value="D_2_HYDROXYACID_DH_1"/>
    <property type="match status" value="1"/>
</dbReference>
<gene>
    <name evidence="14" type="ORF">ABM34_06875</name>
</gene>
<evidence type="ECO:0000256" key="6">
    <source>
        <dbReference type="ARBA" id="ARBA00021582"/>
    </source>
</evidence>
<evidence type="ECO:0000256" key="5">
    <source>
        <dbReference type="ARBA" id="ARBA00013143"/>
    </source>
</evidence>
<dbReference type="SUPFAM" id="SSF51735">
    <property type="entry name" value="NAD(P)-binding Rossmann-fold domains"/>
    <property type="match status" value="1"/>
</dbReference>
<dbReference type="Gene3D" id="3.40.50.720">
    <property type="entry name" value="NAD(P)-binding Rossmann-like Domain"/>
    <property type="match status" value="2"/>
</dbReference>
<dbReference type="AlphaFoldDB" id="A0A0H4QKP2"/>
<dbReference type="Pfam" id="PF02826">
    <property type="entry name" value="2-Hacid_dh_C"/>
    <property type="match status" value="1"/>
</dbReference>
<evidence type="ECO:0000256" key="9">
    <source>
        <dbReference type="ARBA" id="ARBA00030455"/>
    </source>
</evidence>
<comment type="catalytic activity">
    <reaction evidence="10">
        <text>(R)-2-hydroxyglutarate + NAD(+) = 2-oxoglutarate + NADH + H(+)</text>
        <dbReference type="Rhea" id="RHEA:49612"/>
        <dbReference type="ChEBI" id="CHEBI:15378"/>
        <dbReference type="ChEBI" id="CHEBI:15801"/>
        <dbReference type="ChEBI" id="CHEBI:16810"/>
        <dbReference type="ChEBI" id="CHEBI:57540"/>
        <dbReference type="ChEBI" id="CHEBI:57945"/>
        <dbReference type="EC" id="1.1.1.399"/>
    </reaction>
</comment>
<dbReference type="EMBL" id="CP012034">
    <property type="protein sequence ID" value="AKP67288.1"/>
    <property type="molecule type" value="Genomic_DNA"/>
</dbReference>
<evidence type="ECO:0000313" key="15">
    <source>
        <dbReference type="Proteomes" id="UP000036106"/>
    </source>
</evidence>
<dbReference type="Proteomes" id="UP000036106">
    <property type="component" value="Chromosome"/>
</dbReference>
<dbReference type="PROSITE" id="PS00670">
    <property type="entry name" value="D_2_HYDROXYACID_DH_2"/>
    <property type="match status" value="1"/>
</dbReference>
<name>A0A0H4QKP2_9LACO</name>
<comment type="pathway">
    <text evidence="2">Amino-acid biosynthesis; L-serine biosynthesis; L-serine from 3-phospho-D-glycerate: step 1/3.</text>
</comment>
<proteinExistence type="inferred from homology"/>
<dbReference type="SUPFAM" id="SSF55021">
    <property type="entry name" value="ACT-like"/>
    <property type="match status" value="1"/>
</dbReference>
<keyword evidence="8" id="KW-0520">NAD</keyword>
<evidence type="ECO:0000313" key="14">
    <source>
        <dbReference type="EMBL" id="AKP67288.1"/>
    </source>
</evidence>
<evidence type="ECO:0000256" key="2">
    <source>
        <dbReference type="ARBA" id="ARBA00005216"/>
    </source>
</evidence>
<dbReference type="OrthoDB" id="9805416at2"/>
<dbReference type="PANTHER" id="PTHR42938">
    <property type="entry name" value="FORMATE DEHYDROGENASE 1"/>
    <property type="match status" value="1"/>
</dbReference>
<dbReference type="PATRIC" id="fig|1007676.4.peg.1372"/>
<dbReference type="GO" id="GO:0051287">
    <property type="term" value="F:NAD binding"/>
    <property type="evidence" value="ECO:0007669"/>
    <property type="project" value="InterPro"/>
</dbReference>
<dbReference type="PROSITE" id="PS51671">
    <property type="entry name" value="ACT"/>
    <property type="match status" value="1"/>
</dbReference>
<dbReference type="CDD" id="cd04901">
    <property type="entry name" value="ACT_3PGDH"/>
    <property type="match status" value="1"/>
</dbReference>
<evidence type="ECO:0000256" key="3">
    <source>
        <dbReference type="ARBA" id="ARBA00005854"/>
    </source>
</evidence>
<comment type="similarity">
    <text evidence="3 12">Belongs to the D-isomer specific 2-hydroxyacid dehydrogenase family.</text>
</comment>
<protein>
    <recommendedName>
        <fullName evidence="6">D-3-phosphoglycerate dehydrogenase</fullName>
        <ecNumber evidence="4">1.1.1.399</ecNumber>
        <ecNumber evidence="5">1.1.1.95</ecNumber>
    </recommendedName>
    <alternativeName>
        <fullName evidence="9">2-oxoglutarate reductase</fullName>
    </alternativeName>
</protein>
<dbReference type="Pfam" id="PF00389">
    <property type="entry name" value="2-Hacid_dh"/>
    <property type="match status" value="1"/>
</dbReference>
<dbReference type="UniPathway" id="UPA00135">
    <property type="reaction ID" value="UER00196"/>
</dbReference>
<dbReference type="CDD" id="cd12174">
    <property type="entry name" value="PGDH_like_3"/>
    <property type="match status" value="1"/>
</dbReference>
<keyword evidence="15" id="KW-1185">Reference proteome</keyword>
<dbReference type="InterPro" id="IPR006140">
    <property type="entry name" value="D-isomer_DH_NAD-bd"/>
</dbReference>
<dbReference type="KEGG" id="lgn:ABM34_06875"/>
<feature type="domain" description="ACT" evidence="13">
    <location>
        <begin position="315"/>
        <end position="388"/>
    </location>
</feature>
<comment type="function">
    <text evidence="1">Catalyzes the reversible oxidation of 3-phospho-D-glycerate to 3-phosphonooxypyruvate, the first step of the phosphorylated L-serine biosynthesis pathway. Also catalyzes the reversible oxidation of 2-hydroxyglutarate to 2-oxoglutarate.</text>
</comment>
<evidence type="ECO:0000256" key="11">
    <source>
        <dbReference type="ARBA" id="ARBA00048731"/>
    </source>
</evidence>
<evidence type="ECO:0000256" key="8">
    <source>
        <dbReference type="ARBA" id="ARBA00023027"/>
    </source>
</evidence>
<keyword evidence="7 12" id="KW-0560">Oxidoreductase</keyword>
<comment type="catalytic activity">
    <reaction evidence="11">
        <text>(2R)-3-phosphoglycerate + NAD(+) = 3-phosphooxypyruvate + NADH + H(+)</text>
        <dbReference type="Rhea" id="RHEA:12641"/>
        <dbReference type="ChEBI" id="CHEBI:15378"/>
        <dbReference type="ChEBI" id="CHEBI:18110"/>
        <dbReference type="ChEBI" id="CHEBI:57540"/>
        <dbReference type="ChEBI" id="CHEBI:57945"/>
        <dbReference type="ChEBI" id="CHEBI:58272"/>
        <dbReference type="EC" id="1.1.1.95"/>
    </reaction>
</comment>
<dbReference type="InterPro" id="IPR002912">
    <property type="entry name" value="ACT_dom"/>
</dbReference>
<sequence length="389" mass="42494">MYQVKTFNAIAKTGLETFDDNFKINQSETPDAYLIRSVNLLEEKFPTSLKTIVRCGVGFNNVPLDRATENGIAVFNTPGSNANAVKEIVISLMIATARNLFAANDYSNKHTEADISQRTEKDKTKFNGTELAGKRLAVIGLGNVGARVANAALALGMKVIGYDPYLSSNAAWRIDNKVKRASSIRRAVKNADFVTVHVPKNDDTIGLISTTEMTAMKDDVVLFNYSRIGIVDNKAAVEGVKSGKISHYNTDFGEPILADQPNITITPHIGGSTLEAESNGAVQGANTVMNYLESGDTTNSVNLPQMNLPFEAQYRLTLIHKNVPNMVGQISTEMANRGINIENMSNAARGSVAYTIIDVNSIESDDREDLLNRLNSIKEIHRVRVIEHS</sequence>
<dbReference type="GO" id="GO:0004617">
    <property type="term" value="F:phosphoglycerate dehydrogenase activity"/>
    <property type="evidence" value="ECO:0007669"/>
    <property type="project" value="UniProtKB-EC"/>
</dbReference>
<dbReference type="STRING" id="1007676.ABM34_06875"/>
<organism evidence="14 15">
    <name type="scientific">Companilactobacillus ginsenosidimutans</name>
    <dbReference type="NCBI Taxonomy" id="1007676"/>
    <lineage>
        <taxon>Bacteria</taxon>
        <taxon>Bacillati</taxon>
        <taxon>Bacillota</taxon>
        <taxon>Bacilli</taxon>
        <taxon>Lactobacillales</taxon>
        <taxon>Lactobacillaceae</taxon>
        <taxon>Companilactobacillus</taxon>
    </lineage>
</organism>
<evidence type="ECO:0000256" key="4">
    <source>
        <dbReference type="ARBA" id="ARBA00013001"/>
    </source>
</evidence>
<dbReference type="InterPro" id="IPR029752">
    <property type="entry name" value="D-isomer_DH_CS1"/>
</dbReference>
<dbReference type="InterPro" id="IPR036291">
    <property type="entry name" value="NAD(P)-bd_dom_sf"/>
</dbReference>
<evidence type="ECO:0000256" key="7">
    <source>
        <dbReference type="ARBA" id="ARBA00023002"/>
    </source>
</evidence>
<dbReference type="InterPro" id="IPR045865">
    <property type="entry name" value="ACT-like_dom_sf"/>
</dbReference>
<dbReference type="Gene3D" id="3.30.70.260">
    <property type="match status" value="1"/>
</dbReference>
<dbReference type="PANTHER" id="PTHR42938:SF47">
    <property type="entry name" value="HYDROXYPYRUVATE REDUCTASE"/>
    <property type="match status" value="1"/>
</dbReference>
<accession>A0A0H4QKP2</accession>
<dbReference type="RefSeq" id="WP_048704502.1">
    <property type="nucleotide sequence ID" value="NZ_CP012034.1"/>
</dbReference>